<sequence length="388" mass="41797">MKRTKSLVLSALLAATVGVVYAQSQSRAPIRVGVIVSTTGPAASLGIPQRNTVQLLPQRIGNTPVEYIVLDDASDTTTAVQNTRKLIQENKVDLIIGPTTTPASLAMIDVVADAKVPNISLAASAAIIDPVDAKRFWVFKTPQTDAIMANAIVQSMAQNKIRTVGYIGFNDAYGEGWYNELRKYAAQRNIRIVANERYNRTDTSVTGQVLRIVAARPDAVLIGASGVPGVVPQAALKARNFTGRIYQTHGVANADFLRVGGRDVEGAILPAGPILVAEQLPDSNPNKKVALNYIKSYEDKFGAGTRSTFGAHLFDAGLMLQRAAPIALRRAQPGTAEFRSALRDAIEGTRNLIATHGTFSMRNNNHLGLDSRSRVMVTIENGTWKLLK</sequence>
<evidence type="ECO:0000259" key="4">
    <source>
        <dbReference type="Pfam" id="PF13458"/>
    </source>
</evidence>
<gene>
    <name evidence="5" type="ORF">DES52_10838</name>
</gene>
<keyword evidence="6" id="KW-1185">Reference proteome</keyword>
<organism evidence="5 6">
    <name type="scientific">Deinococcus yavapaiensis KR-236</name>
    <dbReference type="NCBI Taxonomy" id="694435"/>
    <lineage>
        <taxon>Bacteria</taxon>
        <taxon>Thermotogati</taxon>
        <taxon>Deinococcota</taxon>
        <taxon>Deinococci</taxon>
        <taxon>Deinococcales</taxon>
        <taxon>Deinococcaceae</taxon>
        <taxon>Deinococcus</taxon>
    </lineage>
</organism>
<evidence type="ECO:0000256" key="1">
    <source>
        <dbReference type="ARBA" id="ARBA00010062"/>
    </source>
</evidence>
<dbReference type="RefSeq" id="WP_110886882.1">
    <property type="nucleotide sequence ID" value="NZ_QJSX01000008.1"/>
</dbReference>
<comment type="similarity">
    <text evidence="1">Belongs to the leucine-binding protein family.</text>
</comment>
<feature type="signal peptide" evidence="3">
    <location>
        <begin position="1"/>
        <end position="22"/>
    </location>
</feature>
<dbReference type="OrthoDB" id="9783240at2"/>
<proteinExistence type="inferred from homology"/>
<accession>A0A318SB52</accession>
<dbReference type="EMBL" id="QJSX01000008">
    <property type="protein sequence ID" value="PYE53509.1"/>
    <property type="molecule type" value="Genomic_DNA"/>
</dbReference>
<dbReference type="InterPro" id="IPR051010">
    <property type="entry name" value="BCAA_transport"/>
</dbReference>
<dbReference type="PANTHER" id="PTHR30483:SF38">
    <property type="entry name" value="BLR7848 PROTEIN"/>
    <property type="match status" value="1"/>
</dbReference>
<dbReference type="SUPFAM" id="SSF53822">
    <property type="entry name" value="Periplasmic binding protein-like I"/>
    <property type="match status" value="1"/>
</dbReference>
<name>A0A318SB52_9DEIO</name>
<dbReference type="Gene3D" id="3.40.50.2300">
    <property type="match status" value="2"/>
</dbReference>
<evidence type="ECO:0000256" key="2">
    <source>
        <dbReference type="ARBA" id="ARBA00022729"/>
    </source>
</evidence>
<dbReference type="Pfam" id="PF13458">
    <property type="entry name" value="Peripla_BP_6"/>
    <property type="match status" value="1"/>
</dbReference>
<reference evidence="5 6" key="1">
    <citation type="submission" date="2018-06" db="EMBL/GenBank/DDBJ databases">
        <title>Genomic Encyclopedia of Type Strains, Phase IV (KMG-IV): sequencing the most valuable type-strain genomes for metagenomic binning, comparative biology and taxonomic classification.</title>
        <authorList>
            <person name="Goeker M."/>
        </authorList>
    </citation>
    <scope>NUCLEOTIDE SEQUENCE [LARGE SCALE GENOMIC DNA]</scope>
    <source>
        <strain evidence="5 6">DSM 18048</strain>
    </source>
</reference>
<keyword evidence="2 3" id="KW-0732">Signal</keyword>
<feature type="chain" id="PRO_5016307527" evidence="3">
    <location>
        <begin position="23"/>
        <end position="388"/>
    </location>
</feature>
<evidence type="ECO:0000256" key="3">
    <source>
        <dbReference type="SAM" id="SignalP"/>
    </source>
</evidence>
<dbReference type="InterPro" id="IPR028082">
    <property type="entry name" value="Peripla_BP_I"/>
</dbReference>
<comment type="caution">
    <text evidence="5">The sequence shown here is derived from an EMBL/GenBank/DDBJ whole genome shotgun (WGS) entry which is preliminary data.</text>
</comment>
<evidence type="ECO:0000313" key="6">
    <source>
        <dbReference type="Proteomes" id="UP000248326"/>
    </source>
</evidence>
<dbReference type="CDD" id="cd06333">
    <property type="entry name" value="PBP1_ABC_RPA1789-like"/>
    <property type="match status" value="1"/>
</dbReference>
<dbReference type="AlphaFoldDB" id="A0A318SB52"/>
<dbReference type="InterPro" id="IPR028081">
    <property type="entry name" value="Leu-bd"/>
</dbReference>
<dbReference type="PANTHER" id="PTHR30483">
    <property type="entry name" value="LEUCINE-SPECIFIC-BINDING PROTEIN"/>
    <property type="match status" value="1"/>
</dbReference>
<protein>
    <submittedName>
        <fullName evidence="5">Amino acid/amide ABC transporter substrate-binding protein (HAAT family)</fullName>
    </submittedName>
</protein>
<dbReference type="Proteomes" id="UP000248326">
    <property type="component" value="Unassembled WGS sequence"/>
</dbReference>
<evidence type="ECO:0000313" key="5">
    <source>
        <dbReference type="EMBL" id="PYE53509.1"/>
    </source>
</evidence>
<feature type="domain" description="Leucine-binding protein" evidence="4">
    <location>
        <begin position="29"/>
        <end position="366"/>
    </location>
</feature>